<dbReference type="PANTHER" id="PTHR35871">
    <property type="entry name" value="EXPRESSED PROTEIN"/>
    <property type="match status" value="1"/>
</dbReference>
<reference evidence="2" key="1">
    <citation type="submission" date="2020-11" db="EMBL/GenBank/DDBJ databases">
        <authorList>
            <consortium name="DOE Joint Genome Institute"/>
            <person name="Ahrendt S."/>
            <person name="Riley R."/>
            <person name="Andreopoulos W."/>
            <person name="Labutti K."/>
            <person name="Pangilinan J."/>
            <person name="Ruiz-Duenas F.J."/>
            <person name="Barrasa J.M."/>
            <person name="Sanchez-Garcia M."/>
            <person name="Camarero S."/>
            <person name="Miyauchi S."/>
            <person name="Serrano A."/>
            <person name="Linde D."/>
            <person name="Babiker R."/>
            <person name="Drula E."/>
            <person name="Ayuso-Fernandez I."/>
            <person name="Pacheco R."/>
            <person name="Padilla G."/>
            <person name="Ferreira P."/>
            <person name="Barriuso J."/>
            <person name="Kellner H."/>
            <person name="Castanera R."/>
            <person name="Alfaro M."/>
            <person name="Ramirez L."/>
            <person name="Pisabarro A.G."/>
            <person name="Kuo A."/>
            <person name="Tritt A."/>
            <person name="Lipzen A."/>
            <person name="He G."/>
            <person name="Yan M."/>
            <person name="Ng V."/>
            <person name="Cullen D."/>
            <person name="Martin F."/>
            <person name="Rosso M.-N."/>
            <person name="Henrissat B."/>
            <person name="Hibbett D."/>
            <person name="Martinez A.T."/>
            <person name="Grigoriev I.V."/>
        </authorList>
    </citation>
    <scope>NUCLEOTIDE SEQUENCE</scope>
    <source>
        <strain evidence="2">CBS 247.69</strain>
    </source>
</reference>
<dbReference type="PANTHER" id="PTHR35871:SF1">
    <property type="entry name" value="CXC1-LIKE CYSTEINE CLUSTER ASSOCIATED WITH KDZ TRANSPOSASES DOMAIN-CONTAINING PROTEIN"/>
    <property type="match status" value="1"/>
</dbReference>
<evidence type="ECO:0000256" key="1">
    <source>
        <dbReference type="SAM" id="MobiDB-lite"/>
    </source>
</evidence>
<comment type="caution">
    <text evidence="2">The sequence shown here is derived from an EMBL/GenBank/DDBJ whole genome shotgun (WGS) entry which is preliminary data.</text>
</comment>
<keyword evidence="3" id="KW-1185">Reference proteome</keyword>
<protein>
    <submittedName>
        <fullName evidence="2">Uncharacterized protein</fullName>
    </submittedName>
</protein>
<gene>
    <name evidence="2" type="ORF">BDZ94DRAFT_1313507</name>
</gene>
<feature type="region of interest" description="Disordered" evidence="1">
    <location>
        <begin position="1"/>
        <end position="56"/>
    </location>
</feature>
<evidence type="ECO:0000313" key="2">
    <source>
        <dbReference type="EMBL" id="KAF9458204.1"/>
    </source>
</evidence>
<organism evidence="2 3">
    <name type="scientific">Collybia nuda</name>
    <dbReference type="NCBI Taxonomy" id="64659"/>
    <lineage>
        <taxon>Eukaryota</taxon>
        <taxon>Fungi</taxon>
        <taxon>Dikarya</taxon>
        <taxon>Basidiomycota</taxon>
        <taxon>Agaricomycotina</taxon>
        <taxon>Agaricomycetes</taxon>
        <taxon>Agaricomycetidae</taxon>
        <taxon>Agaricales</taxon>
        <taxon>Tricholomatineae</taxon>
        <taxon>Clitocybaceae</taxon>
        <taxon>Collybia</taxon>
    </lineage>
</organism>
<feature type="compositionally biased region" description="Basic residues" evidence="1">
    <location>
        <begin position="1"/>
        <end position="14"/>
    </location>
</feature>
<name>A0A9P5XWX4_9AGAR</name>
<feature type="region of interest" description="Disordered" evidence="1">
    <location>
        <begin position="118"/>
        <end position="144"/>
    </location>
</feature>
<evidence type="ECO:0000313" key="3">
    <source>
        <dbReference type="Proteomes" id="UP000807353"/>
    </source>
</evidence>
<dbReference type="AlphaFoldDB" id="A0A9P5XWX4"/>
<dbReference type="EMBL" id="MU150347">
    <property type="protein sequence ID" value="KAF9458204.1"/>
    <property type="molecule type" value="Genomic_DNA"/>
</dbReference>
<dbReference type="OrthoDB" id="6511194at2759"/>
<sequence length="409" mass="47260">MPVKSRANRARIRNLHPLSKAHPTPTVEETTDIDTADTQEKSPITPCSPSDVHKNISPFDTDLIEIMGQFNEMDREFPDEEELSDPEEDDLDDKTEIREILVLENFIKTLQKAQEVAAEAEREHKKGNKRPRRYDGSSKRTQRRHNFKVEAECPPQNNGNDVQYIPADEDKDMPVEMPSPTINEEVEATPSGLEKESEADVRVKELLEELHEGRKLRDHSPATTSDVALDQLHHKDFPALRWAHASLSVKSKDKKIDVVFCACMTEIAKDGYIQVLNIVDFLAQPEMQQKLEEAGAKKRLISLRTAQRWLHNMGWRYGQMKNGMYIDGHKHPDIFEYHEAFIAWWKGYEKRMALFNNDGEPEIFSPQGFPVLPNQVFKLVLVTHDESIFYENDRWKNGWIHKSKRGTPQ</sequence>
<dbReference type="Proteomes" id="UP000807353">
    <property type="component" value="Unassembled WGS sequence"/>
</dbReference>
<accession>A0A9P5XWX4</accession>
<proteinExistence type="predicted"/>